<keyword evidence="4 8" id="KW-0479">Metal-binding</keyword>
<keyword evidence="10" id="KW-1185">Reference proteome</keyword>
<feature type="binding site" evidence="8">
    <location>
        <position position="94"/>
    </location>
    <ligand>
        <name>Fe cation</name>
        <dbReference type="ChEBI" id="CHEBI:24875"/>
        <note>catalytic</note>
    </ligand>
</feature>
<keyword evidence="5 8" id="KW-0223">Dioxygenase</keyword>
<dbReference type="InterPro" id="IPR010329">
    <property type="entry name" value="3hydroanth_dOase"/>
</dbReference>
<feature type="binding site" evidence="8">
    <location>
        <position position="163"/>
    </location>
    <ligand>
        <name>a divalent metal cation</name>
        <dbReference type="ChEBI" id="CHEBI:60240"/>
    </ligand>
</feature>
<dbReference type="AlphaFoldDB" id="A0A9W8E6X8"/>
<comment type="function">
    <text evidence="2 8">Catalyzes the oxidative ring opening of 3-hydroxyanthranilate to 2-amino-3-carboxymuconate semialdehyde, which spontaneously cyclizes to quinolinate.</text>
</comment>
<reference evidence="9" key="1">
    <citation type="submission" date="2022-07" db="EMBL/GenBank/DDBJ databases">
        <title>Phylogenomic reconstructions and comparative analyses of Kickxellomycotina fungi.</title>
        <authorList>
            <person name="Reynolds N.K."/>
            <person name="Stajich J.E."/>
            <person name="Barry K."/>
            <person name="Grigoriev I.V."/>
            <person name="Crous P."/>
            <person name="Smith M.E."/>
        </authorList>
    </citation>
    <scope>NUCLEOTIDE SEQUENCE</scope>
    <source>
        <strain evidence="9">RSA 567</strain>
    </source>
</reference>
<dbReference type="GO" id="GO:0019805">
    <property type="term" value="P:quinolinate biosynthetic process"/>
    <property type="evidence" value="ECO:0007669"/>
    <property type="project" value="UniProtKB-UniRule"/>
</dbReference>
<sequence>MPLPQPINFPRWLESNQHRLAPPIGNAILQEGQLLIMIVGGPNQRTDYHVNETEEWFYQYKGDMVLKVVDSEHQFQDIAVKEGDMFLLPANTPHSPVRFADTIGIVVETKRRPDQIDTLRWYCEQCHETVYEESFFCQDLGKDLKPIVERYAGNESLRTCKQCQHTNPAK</sequence>
<evidence type="ECO:0000256" key="4">
    <source>
        <dbReference type="ARBA" id="ARBA00022723"/>
    </source>
</evidence>
<comment type="cofactor">
    <cofactor evidence="1 8">
        <name>Fe(2+)</name>
        <dbReference type="ChEBI" id="CHEBI:29033"/>
    </cofactor>
</comment>
<dbReference type="GO" id="GO:0006569">
    <property type="term" value="P:L-tryptophan catabolic process"/>
    <property type="evidence" value="ECO:0007669"/>
    <property type="project" value="UniProtKB-UniRule"/>
</dbReference>
<comment type="caution">
    <text evidence="9">The sequence shown here is derived from an EMBL/GenBank/DDBJ whole genome shotgun (WGS) entry which is preliminary data.</text>
</comment>
<evidence type="ECO:0000256" key="7">
    <source>
        <dbReference type="ARBA" id="ARBA00023004"/>
    </source>
</evidence>
<feature type="binding site" evidence="8">
    <location>
        <position position="45"/>
    </location>
    <ligand>
        <name>O2</name>
        <dbReference type="ChEBI" id="CHEBI:15379"/>
    </ligand>
</feature>
<comment type="similarity">
    <text evidence="8">Belongs to the 3-HAO family.</text>
</comment>
<feature type="binding site" evidence="8">
    <location>
        <position position="55"/>
    </location>
    <ligand>
        <name>Fe cation</name>
        <dbReference type="ChEBI" id="CHEBI:24875"/>
        <note>catalytic</note>
    </ligand>
</feature>
<feature type="binding site" evidence="8">
    <location>
        <position position="126"/>
    </location>
    <ligand>
        <name>a divalent metal cation</name>
        <dbReference type="ChEBI" id="CHEBI:60240"/>
    </ligand>
</feature>
<dbReference type="GO" id="GO:0043420">
    <property type="term" value="P:anthranilate metabolic process"/>
    <property type="evidence" value="ECO:0007669"/>
    <property type="project" value="UniProtKB-UniRule"/>
</dbReference>
<dbReference type="SUPFAM" id="SSF51182">
    <property type="entry name" value="RmlC-like cupins"/>
    <property type="match status" value="1"/>
</dbReference>
<dbReference type="GO" id="GO:0008198">
    <property type="term" value="F:ferrous iron binding"/>
    <property type="evidence" value="ECO:0007669"/>
    <property type="project" value="UniProtKB-UniRule"/>
</dbReference>
<dbReference type="EMBL" id="JANBQB010001299">
    <property type="protein sequence ID" value="KAJ1971642.1"/>
    <property type="molecule type" value="Genomic_DNA"/>
</dbReference>
<dbReference type="GO" id="GO:0000334">
    <property type="term" value="F:3-hydroxyanthranilate 3,4-dioxygenase activity"/>
    <property type="evidence" value="ECO:0007669"/>
    <property type="project" value="UniProtKB-UniRule"/>
</dbReference>
<dbReference type="GO" id="GO:0005737">
    <property type="term" value="C:cytoplasm"/>
    <property type="evidence" value="ECO:0007669"/>
    <property type="project" value="UniProtKB-SubCell"/>
</dbReference>
<evidence type="ECO:0000313" key="10">
    <source>
        <dbReference type="Proteomes" id="UP001151582"/>
    </source>
</evidence>
<evidence type="ECO:0000313" key="9">
    <source>
        <dbReference type="EMBL" id="KAJ1971642.1"/>
    </source>
</evidence>
<dbReference type="NCBIfam" id="NF009763">
    <property type="entry name" value="PRK13264.1"/>
    <property type="match status" value="1"/>
</dbReference>
<keyword evidence="7 8" id="KW-0408">Iron</keyword>
<feature type="binding site" evidence="8">
    <location>
        <position position="108"/>
    </location>
    <ligand>
        <name>substrate</name>
    </ligand>
</feature>
<dbReference type="PANTHER" id="PTHR15497">
    <property type="entry name" value="3-HYDROXYANTHRANILATE 3,4-DIOXYGENASE"/>
    <property type="match status" value="1"/>
</dbReference>
<dbReference type="Gene3D" id="2.60.120.10">
    <property type="entry name" value="Jelly Rolls"/>
    <property type="match status" value="1"/>
</dbReference>
<dbReference type="InterPro" id="IPR011051">
    <property type="entry name" value="RmlC_Cupin_sf"/>
</dbReference>
<dbReference type="Pfam" id="PF06052">
    <property type="entry name" value="3-HAO"/>
    <property type="match status" value="1"/>
</dbReference>
<organism evidence="9 10">
    <name type="scientific">Dimargaris verticillata</name>
    <dbReference type="NCBI Taxonomy" id="2761393"/>
    <lineage>
        <taxon>Eukaryota</taxon>
        <taxon>Fungi</taxon>
        <taxon>Fungi incertae sedis</taxon>
        <taxon>Zoopagomycota</taxon>
        <taxon>Kickxellomycotina</taxon>
        <taxon>Dimargaritomycetes</taxon>
        <taxon>Dimargaritales</taxon>
        <taxon>Dimargaritaceae</taxon>
        <taxon>Dimargaris</taxon>
    </lineage>
</organism>
<dbReference type="CDD" id="cd06123">
    <property type="entry name" value="cupin_HAO"/>
    <property type="match status" value="1"/>
</dbReference>
<feature type="binding site" evidence="8">
    <location>
        <position position="160"/>
    </location>
    <ligand>
        <name>a divalent metal cation</name>
        <dbReference type="ChEBI" id="CHEBI:60240"/>
    </ligand>
</feature>
<name>A0A9W8E6X8_9FUNG</name>
<comment type="subcellular location">
    <subcellularLocation>
        <location evidence="8">Cytoplasm</location>
    </subcellularLocation>
</comment>
<dbReference type="PANTHER" id="PTHR15497:SF1">
    <property type="entry name" value="3-HYDROXYANTHRANILATE 3,4-DIOXYGENASE"/>
    <property type="match status" value="1"/>
</dbReference>
<evidence type="ECO:0000256" key="1">
    <source>
        <dbReference type="ARBA" id="ARBA00001954"/>
    </source>
</evidence>
<evidence type="ECO:0000256" key="8">
    <source>
        <dbReference type="HAMAP-Rule" id="MF_03019"/>
    </source>
</evidence>
<accession>A0A9W8E6X8</accession>
<protein>
    <recommendedName>
        <fullName evidence="8">3-hydroxyanthranilate 3,4-dioxygenase</fullName>
        <ecNumber evidence="8">1.13.11.6</ecNumber>
    </recommendedName>
    <alternativeName>
        <fullName evidence="8">3-hydroxyanthranilate oxygenase</fullName>
        <shortName evidence="8">3-HAO</shortName>
    </alternativeName>
    <alternativeName>
        <fullName evidence="8">3-hydroxyanthranilic acid dioxygenase</fullName>
        <shortName evidence="8">HAD</shortName>
    </alternativeName>
    <alternativeName>
        <fullName evidence="8">Biosynthesis of nicotinic acid protein 1</fullName>
    </alternativeName>
</protein>
<proteinExistence type="inferred from homology"/>
<keyword evidence="8" id="KW-0963">Cytoplasm</keyword>
<dbReference type="EC" id="1.13.11.6" evidence="8"/>
<evidence type="ECO:0000256" key="2">
    <source>
        <dbReference type="ARBA" id="ARBA00002752"/>
    </source>
</evidence>
<feature type="binding site" evidence="8">
    <location>
        <position position="55"/>
    </location>
    <ligand>
        <name>substrate</name>
    </ligand>
</feature>
<feature type="binding site" evidence="8">
    <location>
        <position position="123"/>
    </location>
    <ligand>
        <name>a divalent metal cation</name>
        <dbReference type="ChEBI" id="CHEBI:60240"/>
    </ligand>
</feature>
<dbReference type="InterPro" id="IPR014710">
    <property type="entry name" value="RmlC-like_jellyroll"/>
</dbReference>
<dbReference type="HAMAP" id="MF_00825">
    <property type="entry name" value="3_HAO"/>
    <property type="match status" value="1"/>
</dbReference>
<evidence type="ECO:0000256" key="3">
    <source>
        <dbReference type="ARBA" id="ARBA00022642"/>
    </source>
</evidence>
<feature type="binding site" evidence="8">
    <location>
        <position position="98"/>
    </location>
    <ligand>
        <name>substrate</name>
    </ligand>
</feature>
<comment type="pathway">
    <text evidence="8">Cofactor biosynthesis; NAD(+) biosynthesis; quinolinate from L-kynurenine: step 3/3.</text>
</comment>
<dbReference type="OrthoDB" id="204928at2759"/>
<dbReference type="Proteomes" id="UP001151582">
    <property type="component" value="Unassembled WGS sequence"/>
</dbReference>
<keyword evidence="6 8" id="KW-0560">Oxidoreductase</keyword>
<comment type="catalytic activity">
    <reaction evidence="8">
        <text>3-hydroxyanthranilate + O2 = (2Z,4Z)-2-amino-3-carboxymuconate 6-semialdehyde</text>
        <dbReference type="Rhea" id="RHEA:17953"/>
        <dbReference type="ChEBI" id="CHEBI:15379"/>
        <dbReference type="ChEBI" id="CHEBI:36559"/>
        <dbReference type="ChEBI" id="CHEBI:77612"/>
        <dbReference type="EC" id="1.13.11.6"/>
    </reaction>
</comment>
<evidence type="ECO:0000256" key="6">
    <source>
        <dbReference type="ARBA" id="ARBA00023002"/>
    </source>
</evidence>
<feature type="binding site" evidence="8">
    <location>
        <position position="49"/>
    </location>
    <ligand>
        <name>Fe cation</name>
        <dbReference type="ChEBI" id="CHEBI:24875"/>
        <note>catalytic</note>
    </ligand>
</feature>
<gene>
    <name evidence="8 9" type="primary">BNA1</name>
    <name evidence="9" type="ORF">H4R34_005673</name>
</gene>
<keyword evidence="3 8" id="KW-0662">Pyridine nucleotide biosynthesis</keyword>
<evidence type="ECO:0000256" key="5">
    <source>
        <dbReference type="ARBA" id="ARBA00022964"/>
    </source>
</evidence>
<dbReference type="GO" id="GO:0034354">
    <property type="term" value="P:'de novo' NAD+ biosynthetic process from L-tryptophan"/>
    <property type="evidence" value="ECO:0007669"/>
    <property type="project" value="UniProtKB-UniRule"/>
</dbReference>
<dbReference type="NCBIfam" id="TIGR03037">
    <property type="entry name" value="anthran_nbaC"/>
    <property type="match status" value="1"/>
</dbReference>